<comment type="caution">
    <text evidence="2">The sequence shown here is derived from an EMBL/GenBank/DDBJ whole genome shotgun (WGS) entry which is preliminary data.</text>
</comment>
<dbReference type="Pfam" id="PF03480">
    <property type="entry name" value="DctP"/>
    <property type="match status" value="1"/>
</dbReference>
<keyword evidence="1" id="KW-0732">Signal</keyword>
<dbReference type="Gene3D" id="3.40.190.10">
    <property type="entry name" value="Periplasmic binding protein-like II"/>
    <property type="match status" value="1"/>
</dbReference>
<gene>
    <name evidence="2" type="ORF">HND93_02625</name>
</gene>
<sequence>MERREFLTAAGLGLGGSMLAAPLPAAGGTARWDMVMGFPDSMDILHAGAGRLAGRVAALTRGALRIDVRPAGTLVPETAVLDAVSRGDAAMGFTASHQFLDRSPALAFDTGVPFGLNARQQNAWMQHGGGLDLIRETLADHGVVPFPAGHTGTQMGGWFRREIQTMEDFNGLQFRVAGIARDILVRLRAVPQTLGDRDLGPALAAGTIDAGEWGGPHDDLRLGLHRAARFYYYPSFWGGNAQLSCYVNRRTWENLPTDQRAALKAACAETSLWITSRYDAWNPPALKRLLAEGALLRPFGLDILRAAYQATEDHLASLAAGDPQFRKVHDSWKPFRDDQQLWFRIAENSFDRFVSMVSAERNRN</sequence>
<keyword evidence="3" id="KW-1185">Reference proteome</keyword>
<dbReference type="EMBL" id="JABFDB010000001">
    <property type="protein sequence ID" value="NYZ18593.1"/>
    <property type="molecule type" value="Genomic_DNA"/>
</dbReference>
<dbReference type="Gene3D" id="3.40.190.170">
    <property type="entry name" value="Bacterial extracellular solute-binding protein, family 7"/>
    <property type="match status" value="1"/>
</dbReference>
<dbReference type="PIRSF" id="PIRSF039026">
    <property type="entry name" value="SiaP"/>
    <property type="match status" value="1"/>
</dbReference>
<dbReference type="InterPro" id="IPR018389">
    <property type="entry name" value="DctP_fam"/>
</dbReference>
<dbReference type="PANTHER" id="PTHR33376">
    <property type="match status" value="1"/>
</dbReference>
<reference evidence="2 3" key="1">
    <citation type="submission" date="2020-05" db="EMBL/GenBank/DDBJ databases">
        <title>Azospirillum oleiclasticum sp. nov, a nitrogen-fixing and heavy crude oil-emulsifying bacterium isolated from the crude oil of Yumen Oilfield.</title>
        <authorList>
            <person name="Wu D."/>
            <person name="Cai M."/>
            <person name="Zhang X."/>
        </authorList>
    </citation>
    <scope>NUCLEOTIDE SEQUENCE [LARGE SCALE GENOMIC DNA]</scope>
    <source>
        <strain evidence="2 3">ROY-1-1-2</strain>
    </source>
</reference>
<protein>
    <submittedName>
        <fullName evidence="2">ABC transporter substrate-binding protein</fullName>
    </submittedName>
</protein>
<dbReference type="Proteomes" id="UP000584642">
    <property type="component" value="Unassembled WGS sequence"/>
</dbReference>
<dbReference type="RefSeq" id="WP_180280321.1">
    <property type="nucleotide sequence ID" value="NZ_JABFDB010000001.1"/>
</dbReference>
<evidence type="ECO:0000256" key="1">
    <source>
        <dbReference type="ARBA" id="ARBA00022729"/>
    </source>
</evidence>
<dbReference type="InterPro" id="IPR026289">
    <property type="entry name" value="SBP_TakP-like"/>
</dbReference>
<accession>A0ABX2T5V8</accession>
<name>A0ABX2T5V8_9PROT</name>
<dbReference type="InterPro" id="IPR038404">
    <property type="entry name" value="TRAP_DctP_sf"/>
</dbReference>
<evidence type="ECO:0000313" key="2">
    <source>
        <dbReference type="EMBL" id="NYZ18593.1"/>
    </source>
</evidence>
<evidence type="ECO:0000313" key="3">
    <source>
        <dbReference type="Proteomes" id="UP000584642"/>
    </source>
</evidence>
<proteinExistence type="predicted"/>
<organism evidence="2 3">
    <name type="scientific">Azospirillum oleiclasticum</name>
    <dbReference type="NCBI Taxonomy" id="2735135"/>
    <lineage>
        <taxon>Bacteria</taxon>
        <taxon>Pseudomonadati</taxon>
        <taxon>Pseudomonadota</taxon>
        <taxon>Alphaproteobacteria</taxon>
        <taxon>Rhodospirillales</taxon>
        <taxon>Azospirillaceae</taxon>
        <taxon>Azospirillum</taxon>
    </lineage>
</organism>
<dbReference type="PANTHER" id="PTHR33376:SF5">
    <property type="entry name" value="EXTRACYTOPLASMIC SOLUTE RECEPTOR PROTEIN"/>
    <property type="match status" value="1"/>
</dbReference>